<evidence type="ECO:0000313" key="3">
    <source>
        <dbReference type="Proteomes" id="UP000233435"/>
    </source>
</evidence>
<dbReference type="SUPFAM" id="SSF101874">
    <property type="entry name" value="YceI-like"/>
    <property type="match status" value="1"/>
</dbReference>
<feature type="domain" description="Lipid/polyisoprenoid-binding YceI-like" evidence="1">
    <location>
        <begin position="68"/>
        <end position="197"/>
    </location>
</feature>
<dbReference type="Pfam" id="PF04264">
    <property type="entry name" value="YceI"/>
    <property type="match status" value="1"/>
</dbReference>
<dbReference type="InterPro" id="IPR007372">
    <property type="entry name" value="Lipid/polyisoprenoid-bd_YceI"/>
</dbReference>
<dbReference type="Proteomes" id="UP000233435">
    <property type="component" value="Unassembled WGS sequence"/>
</dbReference>
<evidence type="ECO:0000259" key="1">
    <source>
        <dbReference type="Pfam" id="PF04264"/>
    </source>
</evidence>
<comment type="caution">
    <text evidence="2">The sequence shown here is derived from an EMBL/GenBank/DDBJ whole genome shotgun (WGS) entry which is preliminary data.</text>
</comment>
<reference evidence="2 3" key="1">
    <citation type="submission" date="2017-12" db="EMBL/GenBank/DDBJ databases">
        <title>Confluentibacter flavum sp. nov., isolated from the saline lake.</title>
        <authorList>
            <person name="Yu L."/>
        </authorList>
    </citation>
    <scope>NUCLEOTIDE SEQUENCE [LARGE SCALE GENOMIC DNA]</scope>
    <source>
        <strain evidence="2 3">3B</strain>
    </source>
</reference>
<accession>A0A2N3HK09</accession>
<evidence type="ECO:0000313" key="2">
    <source>
        <dbReference type="EMBL" id="PKQ45277.1"/>
    </source>
</evidence>
<dbReference type="EMBL" id="PJEO01000028">
    <property type="protein sequence ID" value="PKQ45277.1"/>
    <property type="molecule type" value="Genomic_DNA"/>
</dbReference>
<gene>
    <name evidence="2" type="ORF">CSW08_08655</name>
</gene>
<dbReference type="InterPro" id="IPR036761">
    <property type="entry name" value="TTHA0802/YceI-like_sf"/>
</dbReference>
<keyword evidence="3" id="KW-1185">Reference proteome</keyword>
<organism evidence="2 3">
    <name type="scientific">Confluentibacter flavum</name>
    <dbReference type="NCBI Taxonomy" id="1909700"/>
    <lineage>
        <taxon>Bacteria</taxon>
        <taxon>Pseudomonadati</taxon>
        <taxon>Bacteroidota</taxon>
        <taxon>Flavobacteriia</taxon>
        <taxon>Flavobacteriales</taxon>
        <taxon>Flavobacteriaceae</taxon>
        <taxon>Confluentibacter</taxon>
    </lineage>
</organism>
<dbReference type="AlphaFoldDB" id="A0A2N3HK09"/>
<proteinExistence type="predicted"/>
<dbReference type="Gene3D" id="2.40.128.110">
    <property type="entry name" value="Lipid/polyisoprenoid-binding, YceI-like"/>
    <property type="match status" value="1"/>
</dbReference>
<name>A0A2N3HK09_9FLAO</name>
<sequence length="201" mass="22799">MHWLYKFKNMKRILIFITVLTALAFTDSFVGSTSVIIAPNSKLLINVKTNVNSFKCHYDVLKLNKPISVSFKNHGDKISFKKTTLVLENVNFDCGGPGINNDFKELLKTKTYPKIFINLREINKDQNNENSIHALVDLEIAGVTKSYTIPIELKEEGTLFIKGVLPLNIRDFNLDPPKKALGLIVVKDVIEINFELAVKKY</sequence>
<protein>
    <recommendedName>
        <fullName evidence="1">Lipid/polyisoprenoid-binding YceI-like domain-containing protein</fullName>
    </recommendedName>
</protein>